<dbReference type="FunFam" id="1.20.1580.10:FF:000002">
    <property type="entry name" value="UvrABC system protein A"/>
    <property type="match status" value="1"/>
</dbReference>
<dbReference type="GO" id="GO:0003677">
    <property type="term" value="F:DNA binding"/>
    <property type="evidence" value="ECO:0007669"/>
    <property type="project" value="UniProtKB-UniRule"/>
</dbReference>
<evidence type="ECO:0000256" key="11">
    <source>
        <dbReference type="ARBA" id="ARBA00022881"/>
    </source>
</evidence>
<evidence type="ECO:0000256" key="2">
    <source>
        <dbReference type="ARBA" id="ARBA00022490"/>
    </source>
</evidence>
<dbReference type="Gene3D" id="1.20.1580.10">
    <property type="entry name" value="ABC transporter ATPase like domain"/>
    <property type="match status" value="3"/>
</dbReference>
<keyword evidence="3 17" id="KW-0479">Metal-binding</keyword>
<organism evidence="19 20">
    <name type="scientific">candidate division WOR-3 bacterium</name>
    <dbReference type="NCBI Taxonomy" id="2052148"/>
    <lineage>
        <taxon>Bacteria</taxon>
        <taxon>Bacteria division WOR-3</taxon>
    </lineage>
</organism>
<dbReference type="Proteomes" id="UP000630660">
    <property type="component" value="Unassembled WGS sequence"/>
</dbReference>
<dbReference type="InterPro" id="IPR004602">
    <property type="entry name" value="UvrA"/>
</dbReference>
<dbReference type="Gene3D" id="3.30.190.20">
    <property type="match status" value="1"/>
</dbReference>
<comment type="function">
    <text evidence="17">The UvrABC repair system catalyzes the recognition and processing of DNA lesions. UvrA is an ATPase and a DNA-binding protein. A damage recognition complex composed of 2 UvrA and 2 UvrB subunits scans DNA for abnormalities. When the presence of a lesion has been verified by UvrB, the UvrA molecules dissociate.</text>
</comment>
<evidence type="ECO:0000256" key="16">
    <source>
        <dbReference type="ARBA" id="ARBA00042156"/>
    </source>
</evidence>
<keyword evidence="9 17" id="KW-0862">Zinc</keyword>
<reference evidence="19" key="1">
    <citation type="submission" date="2019-11" db="EMBL/GenBank/DDBJ databases">
        <title>Microbial mats filling the niche in hypersaline microbial mats.</title>
        <authorList>
            <person name="Wong H.L."/>
            <person name="Macleod F.I."/>
            <person name="White R.A. III"/>
            <person name="Burns B.P."/>
        </authorList>
    </citation>
    <scope>NUCLEOTIDE SEQUENCE</scope>
    <source>
        <strain evidence="19">Bin_327</strain>
    </source>
</reference>
<keyword evidence="4 17" id="KW-0677">Repeat</keyword>
<dbReference type="InterPro" id="IPR003439">
    <property type="entry name" value="ABC_transporter-like_ATP-bd"/>
</dbReference>
<dbReference type="PROSITE" id="PS50893">
    <property type="entry name" value="ABC_TRANSPORTER_2"/>
    <property type="match status" value="2"/>
</dbReference>
<dbReference type="CDD" id="cd03271">
    <property type="entry name" value="ABC_UvrA_II"/>
    <property type="match status" value="1"/>
</dbReference>
<evidence type="ECO:0000256" key="6">
    <source>
        <dbReference type="ARBA" id="ARBA00022763"/>
    </source>
</evidence>
<feature type="domain" description="ABC transporter" evidence="18">
    <location>
        <begin position="604"/>
        <end position="932"/>
    </location>
</feature>
<dbReference type="GO" id="GO:0009381">
    <property type="term" value="F:excinuclease ABC activity"/>
    <property type="evidence" value="ECO:0007669"/>
    <property type="project" value="UniProtKB-UniRule"/>
</dbReference>
<evidence type="ECO:0000313" key="19">
    <source>
        <dbReference type="EMBL" id="MBD3365344.1"/>
    </source>
</evidence>
<dbReference type="InterPro" id="IPR027417">
    <property type="entry name" value="P-loop_NTPase"/>
</dbReference>
<keyword evidence="2 17" id="KW-0963">Cytoplasm</keyword>
<dbReference type="GO" id="GO:0008270">
    <property type="term" value="F:zinc ion binding"/>
    <property type="evidence" value="ECO:0007669"/>
    <property type="project" value="UniProtKB-UniRule"/>
</dbReference>
<dbReference type="GO" id="GO:0009432">
    <property type="term" value="P:SOS response"/>
    <property type="evidence" value="ECO:0007669"/>
    <property type="project" value="UniProtKB-UniRule"/>
</dbReference>
<sequence length="936" mass="104737">MEQDIFIKGAREHNLKNIDVKIPRNKLVVITGLSGSGKSSLAFDTLYAEGQRRYMESLSAYARQFMGVMEKPDVDFIEGLSPAIAIEQRTSARNPRSTVATVTEIYDYMRVLFARVGKPFCPNCNVPISKMSTDQIIDALLEYPEKTKLTILAPRVRGRKGEYRDIWVKLARKGFVRARVDGEIVELDDPPVLEKYKQHTIEIVVDRLVVKPNMRKRLADSVELALVEGEGLCTVLVNEDEERTFSQSLACTKCGFSYPEISPRLFSFNSPYGACPACHGLGTKMEIDPERLIVNPRLSILEGTVAPWGEPHGWSLALLNAAARHYNFDPAMPWKDLSEEAKRAVLYGTKEKIKVSYKGRTGISYEGSERFEGVVNNLMRLYKQTESDYRRRYIEGFMSVLPCPECEGKRLKPEALSVRIGRTNIFDITRMSIKEGVDFFSSLKLSRQDRIIAKEIVKEISDRLGFLKEVGVDYLTLDRTADTLAGGEEQRVRLATQIGSRLVGVVYILDEPTIGLHPRDNLRLLSTLHKLRDLGNTVVVVEHDMETIQSADHIIDLGPGAGAHGGKIVAQGAQADILRSRRSLTGKYMSGKRRIEIPERRRGLNEHKLVVRGARHNNLKSIDVEFPLGLFICVTGVSGSGKSSLVSDILHRALARKIYRSRRKAGAHDGIDGLDQIDKVINIDQSPIGRTPRSNPATYTQAFGPIRELFAKTKEARIRGYKPGRFSFNVRGGRCERCGGDGTLRIEMHFLPDVYVKCEVCGGRRYNRETLEVHFKGRSIAEVLDMTVEEALEFFADIPPVARKLNLLHDVGLGYIKLGQSAPSLSGGEAQRIKLAKELSKIPKGHTIYILDEPTTGLHFEDVKMLLSVLQRLVEKQNTVIVIEHNLDVIKCADWIIDLGPEGGEEGGTIVAQGTPEKIAKVRESYTGKFLKKILK</sequence>
<keyword evidence="12 17" id="KW-0238">DNA-binding</keyword>
<comment type="similarity">
    <text evidence="14 17">Belongs to the ABC transporter superfamily. UvrA family.</text>
</comment>
<feature type="binding site" evidence="17">
    <location>
        <begin position="636"/>
        <end position="643"/>
    </location>
    <ligand>
        <name>ATP</name>
        <dbReference type="ChEBI" id="CHEBI:30616"/>
    </ligand>
</feature>
<evidence type="ECO:0000256" key="15">
    <source>
        <dbReference type="ARBA" id="ARBA00039316"/>
    </source>
</evidence>
<dbReference type="InterPro" id="IPR041552">
    <property type="entry name" value="UvrA_DNA-bd"/>
</dbReference>
<comment type="caution">
    <text evidence="19">The sequence shown here is derived from an EMBL/GenBank/DDBJ whole genome shotgun (WGS) entry which is preliminary data.</text>
</comment>
<dbReference type="NCBIfam" id="TIGR00630">
    <property type="entry name" value="uvra"/>
    <property type="match status" value="1"/>
</dbReference>
<dbReference type="PROSITE" id="PS00211">
    <property type="entry name" value="ABC_TRANSPORTER_1"/>
    <property type="match status" value="1"/>
</dbReference>
<dbReference type="GO" id="GO:0006289">
    <property type="term" value="P:nucleotide-excision repair"/>
    <property type="evidence" value="ECO:0007669"/>
    <property type="project" value="UniProtKB-UniRule"/>
</dbReference>
<evidence type="ECO:0000313" key="20">
    <source>
        <dbReference type="Proteomes" id="UP000630660"/>
    </source>
</evidence>
<dbReference type="InterPro" id="IPR017871">
    <property type="entry name" value="ABC_transporter-like_CS"/>
</dbReference>
<evidence type="ECO:0000256" key="10">
    <source>
        <dbReference type="ARBA" id="ARBA00022840"/>
    </source>
</evidence>
<evidence type="ECO:0000256" key="9">
    <source>
        <dbReference type="ARBA" id="ARBA00022833"/>
    </source>
</evidence>
<dbReference type="AlphaFoldDB" id="A0A9D5KBX0"/>
<dbReference type="Pfam" id="PF17760">
    <property type="entry name" value="UvrA_inter"/>
    <property type="match status" value="1"/>
</dbReference>
<evidence type="ECO:0000259" key="18">
    <source>
        <dbReference type="PROSITE" id="PS50893"/>
    </source>
</evidence>
<dbReference type="EMBL" id="WJKJ01000301">
    <property type="protein sequence ID" value="MBD3365344.1"/>
    <property type="molecule type" value="Genomic_DNA"/>
</dbReference>
<evidence type="ECO:0000256" key="14">
    <source>
        <dbReference type="ARBA" id="ARBA00038000"/>
    </source>
</evidence>
<feature type="binding site" evidence="17">
    <location>
        <begin position="32"/>
        <end position="39"/>
    </location>
    <ligand>
        <name>ATP</name>
        <dbReference type="ChEBI" id="CHEBI:30616"/>
    </ligand>
</feature>
<dbReference type="HAMAP" id="MF_00205">
    <property type="entry name" value="UvrA"/>
    <property type="match status" value="1"/>
</dbReference>
<evidence type="ECO:0000256" key="8">
    <source>
        <dbReference type="ARBA" id="ARBA00022771"/>
    </source>
</evidence>
<dbReference type="SUPFAM" id="SSF52540">
    <property type="entry name" value="P-loop containing nucleoside triphosphate hydrolases"/>
    <property type="match status" value="2"/>
</dbReference>
<comment type="subunit">
    <text evidence="17">Forms a heterotetramer with UvrB during the search for lesions.</text>
</comment>
<dbReference type="Gene3D" id="3.40.50.300">
    <property type="entry name" value="P-loop containing nucleotide triphosphate hydrolases"/>
    <property type="match status" value="3"/>
</dbReference>
<evidence type="ECO:0000256" key="7">
    <source>
        <dbReference type="ARBA" id="ARBA00022769"/>
    </source>
</evidence>
<protein>
    <recommendedName>
        <fullName evidence="15 17">UvrABC system protein A</fullName>
        <shortName evidence="17">UvrA protein</shortName>
    </recommendedName>
    <alternativeName>
        <fullName evidence="16 17">Excinuclease ABC subunit A</fullName>
    </alternativeName>
</protein>
<dbReference type="Pfam" id="PF17755">
    <property type="entry name" value="UvrA_DNA-bind"/>
    <property type="match status" value="1"/>
</dbReference>
<dbReference type="GO" id="GO:0005737">
    <property type="term" value="C:cytoplasm"/>
    <property type="evidence" value="ECO:0007669"/>
    <property type="project" value="UniProtKB-SubCell"/>
</dbReference>
<keyword evidence="17" id="KW-0742">SOS response</keyword>
<keyword evidence="7 17" id="KW-0228">DNA excision</keyword>
<keyword evidence="6 17" id="KW-0227">DNA damage</keyword>
<evidence type="ECO:0000256" key="17">
    <source>
        <dbReference type="HAMAP-Rule" id="MF_00205"/>
    </source>
</evidence>
<dbReference type="InterPro" id="IPR041102">
    <property type="entry name" value="UvrA_inter"/>
</dbReference>
<keyword evidence="13 17" id="KW-0234">DNA repair</keyword>
<feature type="domain" description="ABC transporter" evidence="18">
    <location>
        <begin position="316"/>
        <end position="584"/>
    </location>
</feature>
<evidence type="ECO:0000256" key="5">
    <source>
        <dbReference type="ARBA" id="ARBA00022741"/>
    </source>
</evidence>
<dbReference type="PANTHER" id="PTHR43152:SF3">
    <property type="entry name" value="UVRABC SYSTEM PROTEIN A"/>
    <property type="match status" value="1"/>
</dbReference>
<dbReference type="NCBIfam" id="NF001503">
    <property type="entry name" value="PRK00349.1"/>
    <property type="match status" value="1"/>
</dbReference>
<keyword evidence="8 17" id="KW-0863">Zinc-finger</keyword>
<evidence type="ECO:0000256" key="12">
    <source>
        <dbReference type="ARBA" id="ARBA00023125"/>
    </source>
</evidence>
<keyword evidence="11 17" id="KW-0267">Excision nuclease</keyword>
<keyword evidence="10 17" id="KW-0067">ATP-binding</keyword>
<proteinExistence type="inferred from homology"/>
<evidence type="ECO:0000256" key="13">
    <source>
        <dbReference type="ARBA" id="ARBA00023204"/>
    </source>
</evidence>
<dbReference type="GO" id="GO:0005524">
    <property type="term" value="F:ATP binding"/>
    <property type="evidence" value="ECO:0007669"/>
    <property type="project" value="UniProtKB-UniRule"/>
</dbReference>
<gene>
    <name evidence="17 19" type="primary">uvrA</name>
    <name evidence="19" type="ORF">GF359_09045</name>
</gene>
<name>A0A9D5KBX0_UNCW3</name>
<feature type="zinc finger region" description="C4-type" evidence="17">
    <location>
        <begin position="735"/>
        <end position="761"/>
    </location>
</feature>
<dbReference type="GO" id="GO:0009380">
    <property type="term" value="C:excinuclease repair complex"/>
    <property type="evidence" value="ECO:0007669"/>
    <property type="project" value="InterPro"/>
</dbReference>
<evidence type="ECO:0000256" key="1">
    <source>
        <dbReference type="ARBA" id="ARBA00004496"/>
    </source>
</evidence>
<evidence type="ECO:0000256" key="4">
    <source>
        <dbReference type="ARBA" id="ARBA00022737"/>
    </source>
</evidence>
<evidence type="ECO:0000256" key="3">
    <source>
        <dbReference type="ARBA" id="ARBA00022723"/>
    </source>
</evidence>
<dbReference type="Gene3D" id="1.10.8.280">
    <property type="entry name" value="ABC transporter ATPase domain-like"/>
    <property type="match status" value="1"/>
</dbReference>
<dbReference type="GO" id="GO:0016887">
    <property type="term" value="F:ATP hydrolysis activity"/>
    <property type="evidence" value="ECO:0007669"/>
    <property type="project" value="InterPro"/>
</dbReference>
<feature type="zinc finger region" description="C4-type" evidence="17">
    <location>
        <begin position="251"/>
        <end position="278"/>
    </location>
</feature>
<comment type="subcellular location">
    <subcellularLocation>
        <location evidence="1 17">Cytoplasm</location>
    </subcellularLocation>
</comment>
<keyword evidence="5 17" id="KW-0547">Nucleotide-binding</keyword>
<dbReference type="PANTHER" id="PTHR43152">
    <property type="entry name" value="UVRABC SYSTEM PROTEIN A"/>
    <property type="match status" value="1"/>
</dbReference>
<keyword evidence="19" id="KW-0378">Hydrolase</keyword>
<accession>A0A9D5KBX0</accession>